<proteinExistence type="predicted"/>
<feature type="compositionally biased region" description="Low complexity" evidence="1">
    <location>
        <begin position="252"/>
        <end position="261"/>
    </location>
</feature>
<evidence type="ECO:0000256" key="1">
    <source>
        <dbReference type="SAM" id="MobiDB-lite"/>
    </source>
</evidence>
<feature type="region of interest" description="Disordered" evidence="1">
    <location>
        <begin position="238"/>
        <end position="261"/>
    </location>
</feature>
<dbReference type="AlphaFoldDB" id="A0A4U5MM82"/>
<keyword evidence="3" id="KW-1185">Reference proteome</keyword>
<reference evidence="2 3" key="1">
    <citation type="journal article" date="2015" name="Genome Biol.">
        <title>Comparative genomics of Steinernema reveals deeply conserved gene regulatory networks.</title>
        <authorList>
            <person name="Dillman A.R."/>
            <person name="Macchietto M."/>
            <person name="Porter C.F."/>
            <person name="Rogers A."/>
            <person name="Williams B."/>
            <person name="Antoshechkin I."/>
            <person name="Lee M.M."/>
            <person name="Goodwin Z."/>
            <person name="Lu X."/>
            <person name="Lewis E.E."/>
            <person name="Goodrich-Blair H."/>
            <person name="Stock S.P."/>
            <person name="Adams B.J."/>
            <person name="Sternberg P.W."/>
            <person name="Mortazavi A."/>
        </authorList>
    </citation>
    <scope>NUCLEOTIDE SEQUENCE [LARGE SCALE GENOMIC DNA]</scope>
    <source>
        <strain evidence="2 3">ALL</strain>
    </source>
</reference>
<comment type="caution">
    <text evidence="2">The sequence shown here is derived from an EMBL/GenBank/DDBJ whole genome shotgun (WGS) entry which is preliminary data.</text>
</comment>
<evidence type="ECO:0000313" key="3">
    <source>
        <dbReference type="Proteomes" id="UP000298663"/>
    </source>
</evidence>
<protein>
    <submittedName>
        <fullName evidence="2">Uncharacterized protein</fullName>
    </submittedName>
</protein>
<dbReference type="Proteomes" id="UP000298663">
    <property type="component" value="Unassembled WGS sequence"/>
</dbReference>
<gene>
    <name evidence="2" type="ORF">L596_022481</name>
</gene>
<feature type="compositionally biased region" description="Basic residues" evidence="1">
    <location>
        <begin position="238"/>
        <end position="251"/>
    </location>
</feature>
<dbReference type="EMBL" id="AZBU02000007">
    <property type="protein sequence ID" value="TKR70452.1"/>
    <property type="molecule type" value="Genomic_DNA"/>
</dbReference>
<sequence>MFNNKGSFFVGSEKQSEPVPIGSFLWSADNSRECALIDQRDQLCTILTCRPKEDSPTLLWTCLAKASFSHEDRTAPKEAVYHMWVGRFDHKGMEVHVHSERSSYRAAYRAISPSPAYALPLGKVEIQIINGLHSLHCDFSSSKNLFVQGSEAVKIKVEGKELHIAKKVFDEAIPKDFEKKAKNVKLDKFLYYLGAANGVRVTSRSLILTLTSHSRPFRVISGASTGAGGAVRERVNHRSMRRFPARRRRPQSRQIPPCDPI</sequence>
<organism evidence="2 3">
    <name type="scientific">Steinernema carpocapsae</name>
    <name type="common">Entomopathogenic nematode</name>
    <dbReference type="NCBI Taxonomy" id="34508"/>
    <lineage>
        <taxon>Eukaryota</taxon>
        <taxon>Metazoa</taxon>
        <taxon>Ecdysozoa</taxon>
        <taxon>Nematoda</taxon>
        <taxon>Chromadorea</taxon>
        <taxon>Rhabditida</taxon>
        <taxon>Tylenchina</taxon>
        <taxon>Panagrolaimomorpha</taxon>
        <taxon>Strongyloidoidea</taxon>
        <taxon>Steinernematidae</taxon>
        <taxon>Steinernema</taxon>
    </lineage>
</organism>
<accession>A0A4U5MM82</accession>
<evidence type="ECO:0000313" key="2">
    <source>
        <dbReference type="EMBL" id="TKR70452.1"/>
    </source>
</evidence>
<reference evidence="2 3" key="2">
    <citation type="journal article" date="2019" name="G3 (Bethesda)">
        <title>Hybrid Assembly of the Genome of the Entomopathogenic Nematode Steinernema carpocapsae Identifies the X-Chromosome.</title>
        <authorList>
            <person name="Serra L."/>
            <person name="Macchietto M."/>
            <person name="Macias-Munoz A."/>
            <person name="McGill C.J."/>
            <person name="Rodriguez I.M."/>
            <person name="Rodriguez B."/>
            <person name="Murad R."/>
            <person name="Mortazavi A."/>
        </authorList>
    </citation>
    <scope>NUCLEOTIDE SEQUENCE [LARGE SCALE GENOMIC DNA]</scope>
    <source>
        <strain evidence="2 3">ALL</strain>
    </source>
</reference>
<name>A0A4U5MM82_STECR</name>